<sequence>MSTSHYQPDRDIPDLSGRVYLVTGGNSGLGYETIRQLARHNPQKIWMGARNKAKAEAAIEAIQRANKIQCAPIEFLELDLASFESIKAAARRLNLETNRLHVLINNAGIMACPEGQTKEGYELQFGTNHLGHALLTQLLMPKLKQTARSGSDVRIVILSSRGERYAPPEGYLFEPADRIKSGMPEISTWARYGQSKLANIHYVRSLARQHPDIICVSIHPGRVNTGLVRGMAESWPWLSWLSPIIMPLTTVPVTEGAKNQLWAATAPKQQIRSGEFYWPLGVTGMGTAKVNDETMETRLRDWTEKELRGHVEL</sequence>
<name>A0A178ZCA3_9EURO</name>
<gene>
    <name evidence="4" type="ORF">AYL99_08145</name>
</gene>
<dbReference type="InterPro" id="IPR002347">
    <property type="entry name" value="SDR_fam"/>
</dbReference>
<evidence type="ECO:0000313" key="5">
    <source>
        <dbReference type="Proteomes" id="UP000078343"/>
    </source>
</evidence>
<comment type="caution">
    <text evidence="4">The sequence shown here is derived from an EMBL/GenBank/DDBJ whole genome shotgun (WGS) entry which is preliminary data.</text>
</comment>
<dbReference type="GO" id="GO:0016491">
    <property type="term" value="F:oxidoreductase activity"/>
    <property type="evidence" value="ECO:0007669"/>
    <property type="project" value="UniProtKB-KW"/>
</dbReference>
<keyword evidence="5" id="KW-1185">Reference proteome</keyword>
<keyword evidence="2" id="KW-0521">NADP</keyword>
<reference evidence="4 5" key="1">
    <citation type="submission" date="2016-04" db="EMBL/GenBank/DDBJ databases">
        <title>Draft genome of Fonsecaea erecta CBS 125763.</title>
        <authorList>
            <person name="Weiss V.A."/>
            <person name="Vicente V.A."/>
            <person name="Raittz R.T."/>
            <person name="Moreno L.F."/>
            <person name="De Souza E.M."/>
            <person name="Pedrosa F.O."/>
            <person name="Steffens M.B."/>
            <person name="Faoro H."/>
            <person name="Tadra-Sfeir M.Z."/>
            <person name="Najafzadeh M.J."/>
            <person name="Felipe M.S."/>
            <person name="Teixeira M."/>
            <person name="Sun J."/>
            <person name="Xi L."/>
            <person name="Gomes R."/>
            <person name="De Azevedo C.M."/>
            <person name="Salgado C.G."/>
            <person name="Da Silva M.B."/>
            <person name="Nascimento M.F."/>
            <person name="Queiroz-Telles F."/>
            <person name="Attili D.S."/>
            <person name="Gorbushina A."/>
        </authorList>
    </citation>
    <scope>NUCLEOTIDE SEQUENCE [LARGE SCALE GENOMIC DNA]</scope>
    <source>
        <strain evidence="4 5">CBS 125763</strain>
    </source>
</reference>
<dbReference type="AlphaFoldDB" id="A0A178ZCA3"/>
<dbReference type="RefSeq" id="XP_018690774.1">
    <property type="nucleotide sequence ID" value="XM_018839653.1"/>
</dbReference>
<evidence type="ECO:0008006" key="6">
    <source>
        <dbReference type="Google" id="ProtNLM"/>
    </source>
</evidence>
<accession>A0A178ZCA3</accession>
<proteinExistence type="inferred from homology"/>
<dbReference type="OrthoDB" id="191139at2759"/>
<dbReference type="PANTHER" id="PTHR24320">
    <property type="entry name" value="RETINOL DEHYDROGENASE"/>
    <property type="match status" value="1"/>
</dbReference>
<dbReference type="Gene3D" id="3.40.50.720">
    <property type="entry name" value="NAD(P)-binding Rossmann-like Domain"/>
    <property type="match status" value="1"/>
</dbReference>
<dbReference type="Proteomes" id="UP000078343">
    <property type="component" value="Unassembled WGS sequence"/>
</dbReference>
<dbReference type="InterPro" id="IPR036291">
    <property type="entry name" value="NAD(P)-bd_dom_sf"/>
</dbReference>
<evidence type="ECO:0000313" key="4">
    <source>
        <dbReference type="EMBL" id="OAP57407.1"/>
    </source>
</evidence>
<evidence type="ECO:0000256" key="1">
    <source>
        <dbReference type="ARBA" id="ARBA00006484"/>
    </source>
</evidence>
<dbReference type="GeneID" id="30012313"/>
<evidence type="ECO:0000256" key="3">
    <source>
        <dbReference type="ARBA" id="ARBA00023002"/>
    </source>
</evidence>
<dbReference type="SUPFAM" id="SSF51735">
    <property type="entry name" value="NAD(P)-binding Rossmann-fold domains"/>
    <property type="match status" value="1"/>
</dbReference>
<protein>
    <recommendedName>
        <fullName evidence="6">Oxidoreductase</fullName>
    </recommendedName>
</protein>
<organism evidence="4 5">
    <name type="scientific">Fonsecaea erecta</name>
    <dbReference type="NCBI Taxonomy" id="1367422"/>
    <lineage>
        <taxon>Eukaryota</taxon>
        <taxon>Fungi</taxon>
        <taxon>Dikarya</taxon>
        <taxon>Ascomycota</taxon>
        <taxon>Pezizomycotina</taxon>
        <taxon>Eurotiomycetes</taxon>
        <taxon>Chaetothyriomycetidae</taxon>
        <taxon>Chaetothyriales</taxon>
        <taxon>Herpotrichiellaceae</taxon>
        <taxon>Fonsecaea</taxon>
    </lineage>
</organism>
<comment type="similarity">
    <text evidence="1">Belongs to the short-chain dehydrogenases/reductases (SDR) family.</text>
</comment>
<evidence type="ECO:0000256" key="2">
    <source>
        <dbReference type="ARBA" id="ARBA00022857"/>
    </source>
</evidence>
<dbReference type="PRINTS" id="PR00081">
    <property type="entry name" value="GDHRDH"/>
</dbReference>
<dbReference type="STRING" id="1367422.A0A178ZCA3"/>
<dbReference type="EMBL" id="LVYI01000007">
    <property type="protein sequence ID" value="OAP57407.1"/>
    <property type="molecule type" value="Genomic_DNA"/>
</dbReference>
<keyword evidence="3" id="KW-0560">Oxidoreductase</keyword>
<dbReference type="Pfam" id="PF00106">
    <property type="entry name" value="adh_short"/>
    <property type="match status" value="1"/>
</dbReference>
<dbReference type="PANTHER" id="PTHR24320:SF282">
    <property type="entry name" value="WW DOMAIN-CONTAINING OXIDOREDUCTASE"/>
    <property type="match status" value="1"/>
</dbReference>